<proteinExistence type="predicted"/>
<gene>
    <name evidence="1" type="ORF">ASIM_LOCUS4424</name>
</gene>
<reference evidence="3" key="1">
    <citation type="submission" date="2017-02" db="UniProtKB">
        <authorList>
            <consortium name="WormBaseParasite"/>
        </authorList>
    </citation>
    <scope>IDENTIFICATION</scope>
</reference>
<evidence type="ECO:0000313" key="3">
    <source>
        <dbReference type="WBParaSite" id="ASIM_0000461301-mRNA-1"/>
    </source>
</evidence>
<keyword evidence="2" id="KW-1185">Reference proteome</keyword>
<name>A0A0M3JAJ2_ANISI</name>
<dbReference type="Proteomes" id="UP000267096">
    <property type="component" value="Unassembled WGS sequence"/>
</dbReference>
<accession>A0A0M3JAJ2</accession>
<reference evidence="1 2" key="2">
    <citation type="submission" date="2018-11" db="EMBL/GenBank/DDBJ databases">
        <authorList>
            <consortium name="Pathogen Informatics"/>
        </authorList>
    </citation>
    <scope>NUCLEOTIDE SEQUENCE [LARGE SCALE GENOMIC DNA]</scope>
</reference>
<organism evidence="3">
    <name type="scientific">Anisakis simplex</name>
    <name type="common">Herring worm</name>
    <dbReference type="NCBI Taxonomy" id="6269"/>
    <lineage>
        <taxon>Eukaryota</taxon>
        <taxon>Metazoa</taxon>
        <taxon>Ecdysozoa</taxon>
        <taxon>Nematoda</taxon>
        <taxon>Chromadorea</taxon>
        <taxon>Rhabditida</taxon>
        <taxon>Spirurina</taxon>
        <taxon>Ascaridomorpha</taxon>
        <taxon>Ascaridoidea</taxon>
        <taxon>Anisakidae</taxon>
        <taxon>Anisakis</taxon>
        <taxon>Anisakis simplex complex</taxon>
    </lineage>
</organism>
<dbReference type="EMBL" id="UYRR01007677">
    <property type="protein sequence ID" value="VDK23811.1"/>
    <property type="molecule type" value="Genomic_DNA"/>
</dbReference>
<sequence length="132" mass="15043">MLFSSNSTVAMDWLKCFASDLLRIVDEPNGFETFVDVRSFTDSARTLRQVTDEKLNEQLKGTQTKSAAAKRLYSKHHKERQISSGNSTDHHRHNMQGDIVIGAKDHQHASLSRTNLKLYAEQMSQFSMIQTN</sequence>
<evidence type="ECO:0000313" key="1">
    <source>
        <dbReference type="EMBL" id="VDK23811.1"/>
    </source>
</evidence>
<dbReference type="WBParaSite" id="ASIM_0000461301-mRNA-1">
    <property type="protein sequence ID" value="ASIM_0000461301-mRNA-1"/>
    <property type="gene ID" value="ASIM_0000461301"/>
</dbReference>
<dbReference type="AlphaFoldDB" id="A0A0M3JAJ2"/>
<evidence type="ECO:0000313" key="2">
    <source>
        <dbReference type="Proteomes" id="UP000267096"/>
    </source>
</evidence>
<protein>
    <submittedName>
        <fullName evidence="1 3">Uncharacterized protein</fullName>
    </submittedName>
</protein>